<feature type="coiled-coil region" evidence="6">
    <location>
        <begin position="514"/>
        <end position="691"/>
    </location>
</feature>
<dbReference type="HOGENOM" id="CLU_262238_0_0_1"/>
<dbReference type="CTD" id="8579951"/>
<dbReference type="InParanoid" id="A8WYF5"/>
<feature type="domain" description="Phorbol-ester/DAG-type" evidence="8">
    <location>
        <begin position="802"/>
        <end position="853"/>
    </location>
</feature>
<feature type="coiled-coil region" evidence="6">
    <location>
        <begin position="274"/>
        <end position="322"/>
    </location>
</feature>
<dbReference type="InterPro" id="IPR046349">
    <property type="entry name" value="C1-like_sf"/>
</dbReference>
<dbReference type="SUPFAM" id="SSF50729">
    <property type="entry name" value="PH domain-like"/>
    <property type="match status" value="1"/>
</dbReference>
<feature type="coiled-coil region" evidence="6">
    <location>
        <begin position="385"/>
        <end position="471"/>
    </location>
</feature>
<sequence>MCDSVYTTPQSVTSKKTPRRRALSPCKPGRYSSPYQVVDLNNETTEELKKRLLEQEQLIKDIREDRDTLQTKLIDKAGLNESAVVEHSIRVSTQETKIYSRDIEVLEKVLALKQKEIRELQDKCRSLEQENQRMVETIKTGSDDQKEIEEELNLLRKRVLDLEKENVFKSEEIYQKNDELQKMMDKLRNLSEEYNRTMAEMASGKRMLEEKLDKYRSRLKESDRKSLEDHKEKENTQKVLSEVKQLRSQIDFLTPVRKDSRLKKENDEMLEFSAKLIKETMSELKSKNAKLEEDLAEKNELVKRTKEELEALKKSMDAAMGDSDTATKFLQEENMRVSKSGRIIVLVPKPSEYLVLETIYQPGRHLPRPPRLQLTRQKADIRCDLIDARRQLTTFDQKKAELEKQRDDALEEAKRISELKKRVEQELEELTILPTQREQQIEELQTRIAGLEVIKREHDSVKNELSKTNEKLNQMGRHLEMADKQCTHFKSLKETAEGSRRRAIEQCNEMVVRIRGLEASLENQRKVEQELETLRAENSRQVQKIEYLKEEIQEVHKDYRQELTTLSRQKSEERRNEEDVELLKLTLSKRESELRSARKTIEEVKADNLKVQQILDEVRRQQDKILEENVRLRQGITEALEKIQKHKQNWENSQDKCKRLERENADFEAKVNKLEEELLEKNQQVTESEETVAYLHTQINAKQNKQPKLGRRSTLLSTVSEMDTTVYSSLQKREAEEMLALEEERQKLMGDLAEKRRILADSKRSQSTANTTVVTTTTTTTEVSKSASELTQRPGTMRHDIPHKWNDTRHYGVLSIKCSLCFVGIACLGKMRICRHCGIQVHAACAPRVNNTCGMPVQCATYYQENQTTVSDVPEGRMNGWLRVYQDDMPGSTWIASWARMDLTRIAFYNNDGADMDKPFLWIDLNQEQWVLRTGQEMPVDCDDSMRANSALMIKMPRKSLYILAPSQKAAGRWAACLQTAQRKRMMLNSKPASIAEFSCLLVLNSPNNLRIYKAVTIEDWILFATQTGLFFTSISQPRSPIRISGVMSVTSLEIMSEINCIAMVVNQKRQLALIPMDSLTLAMQSTQPSIRPEILPELKNVHTVRYHQQSSGQRYLLFSDDTHLHIRKYSSTKDVFSSFIKLDVPEPVSFVESTPNGIIFASDTFYYVPLDSTQPTPRRLMPPRPADYPVSAFLISQNEVLLAYQNHGIFVNLHGEPTRLMTIEWEKMPMEFTYTAPFLYVVHDDSIEILEVSENREETIIDERELFECSNAHIIGRQYQGVLISVSSSESTEVHRFSTSSGHRQKNPKRRGTSPSNTLKRIKN</sequence>
<accession>A8WYF5</accession>
<dbReference type="SMART" id="SM00036">
    <property type="entry name" value="CNH"/>
    <property type="match status" value="1"/>
</dbReference>
<reference evidence="10 11" key="2">
    <citation type="journal article" date="2011" name="PLoS Genet.">
        <title>Caenorhabditis briggsae recombinant inbred line genotypes reveal inter-strain incompatibility and the evolution of recombination.</title>
        <authorList>
            <person name="Ross J.A."/>
            <person name="Koboldt D.C."/>
            <person name="Staisch J.E."/>
            <person name="Chamberlin H.M."/>
            <person name="Gupta B.P."/>
            <person name="Miller R.D."/>
            <person name="Baird S.E."/>
            <person name="Haag E.S."/>
        </authorList>
    </citation>
    <scope>NUCLEOTIDE SEQUENCE [LARGE SCALE GENOMIC DNA]</scope>
    <source>
        <strain evidence="10 11">AF16</strain>
    </source>
</reference>
<evidence type="ECO:0000313" key="10">
    <source>
        <dbReference type="EMBL" id="CAP25413.2"/>
    </source>
</evidence>
<evidence type="ECO:0000259" key="8">
    <source>
        <dbReference type="PROSITE" id="PS50081"/>
    </source>
</evidence>
<evidence type="ECO:0000313" key="11">
    <source>
        <dbReference type="Proteomes" id="UP000008549"/>
    </source>
</evidence>
<evidence type="ECO:0000256" key="7">
    <source>
        <dbReference type="SAM" id="MobiDB-lite"/>
    </source>
</evidence>
<dbReference type="OMA" id="VCAEMFT"/>
<dbReference type="GO" id="GO:0032956">
    <property type="term" value="P:regulation of actin cytoskeleton organization"/>
    <property type="evidence" value="ECO:0000318"/>
    <property type="project" value="GO_Central"/>
</dbReference>
<reference evidence="10 11" key="1">
    <citation type="journal article" date="2003" name="PLoS Biol.">
        <title>The genome sequence of Caenorhabditis briggsae: a platform for comparative genomics.</title>
        <authorList>
            <person name="Stein L.D."/>
            <person name="Bao Z."/>
            <person name="Blasiar D."/>
            <person name="Blumenthal T."/>
            <person name="Brent M.R."/>
            <person name="Chen N."/>
            <person name="Chinwalla A."/>
            <person name="Clarke L."/>
            <person name="Clee C."/>
            <person name="Coghlan A."/>
            <person name="Coulson A."/>
            <person name="D'Eustachio P."/>
            <person name="Fitch D.H."/>
            <person name="Fulton L.A."/>
            <person name="Fulton R.E."/>
            <person name="Griffiths-Jones S."/>
            <person name="Harris T.W."/>
            <person name="Hillier L.W."/>
            <person name="Kamath R."/>
            <person name="Kuwabara P.E."/>
            <person name="Mardis E.R."/>
            <person name="Marra M.A."/>
            <person name="Miner T.L."/>
            <person name="Minx P."/>
            <person name="Mullikin J.C."/>
            <person name="Plumb R.W."/>
            <person name="Rogers J."/>
            <person name="Schein J.E."/>
            <person name="Sohrmann M."/>
            <person name="Spieth J."/>
            <person name="Stajich J.E."/>
            <person name="Wei C."/>
            <person name="Willey D."/>
            <person name="Wilson R.K."/>
            <person name="Durbin R."/>
            <person name="Waterston R.H."/>
        </authorList>
    </citation>
    <scope>NUCLEOTIDE SEQUENCE [LARGE SCALE GENOMIC DNA]</scope>
    <source>
        <strain evidence="10 11">AF16</strain>
    </source>
</reference>
<dbReference type="RefSeq" id="XP_045092762.1">
    <property type="nucleotide sequence ID" value="XM_045238186.1"/>
</dbReference>
<gene>
    <name evidence="10 12" type="ORF">CBG04771</name>
    <name evidence="10" type="ORF">CBG_04771</name>
</gene>
<dbReference type="EMBL" id="HE601135">
    <property type="protein sequence ID" value="CAP25413.2"/>
    <property type="molecule type" value="Genomic_DNA"/>
</dbReference>
<feature type="compositionally biased region" description="Basic residues" evidence="7">
    <location>
        <begin position="1304"/>
        <end position="1313"/>
    </location>
</feature>
<feature type="compositionally biased region" description="Low complexity" evidence="7">
    <location>
        <begin position="771"/>
        <end position="781"/>
    </location>
</feature>
<dbReference type="FunCoup" id="A8WYF5">
    <property type="interactions" value="103"/>
</dbReference>
<feature type="compositionally biased region" description="Polar residues" evidence="7">
    <location>
        <begin position="1"/>
        <end position="15"/>
    </location>
</feature>
<feature type="region of interest" description="Disordered" evidence="7">
    <location>
        <begin position="1295"/>
        <end position="1325"/>
    </location>
</feature>
<dbReference type="GO" id="GO:0005856">
    <property type="term" value="C:cytoskeleton"/>
    <property type="evidence" value="ECO:0000318"/>
    <property type="project" value="GO_Central"/>
</dbReference>
<dbReference type="GO" id="GO:0005737">
    <property type="term" value="C:cytoplasm"/>
    <property type="evidence" value="ECO:0000318"/>
    <property type="project" value="GO_Central"/>
</dbReference>
<dbReference type="PROSITE" id="PS50219">
    <property type="entry name" value="CNH"/>
    <property type="match status" value="1"/>
</dbReference>
<feature type="region of interest" description="Disordered" evidence="7">
    <location>
        <begin position="1"/>
        <end position="29"/>
    </location>
</feature>
<dbReference type="PANTHER" id="PTHR22988:SF71">
    <property type="entry name" value="CITRON RHO-INTERACTING KINASE"/>
    <property type="match status" value="1"/>
</dbReference>
<keyword evidence="2" id="KW-0479">Metal-binding</keyword>
<dbReference type="GeneID" id="8579951"/>
<dbReference type="Proteomes" id="UP000008549">
    <property type="component" value="Unassembled WGS sequence"/>
</dbReference>
<dbReference type="PANTHER" id="PTHR22988">
    <property type="entry name" value="MYOTONIC DYSTROPHY S/T KINASE-RELATED"/>
    <property type="match status" value="1"/>
</dbReference>
<feature type="domain" description="CNH" evidence="9">
    <location>
        <begin position="1009"/>
        <end position="1276"/>
    </location>
</feature>
<evidence type="ECO:0000313" key="12">
    <source>
        <dbReference type="WormBase" id="CBG04771a"/>
    </source>
</evidence>
<evidence type="ECO:0000256" key="5">
    <source>
        <dbReference type="ARBA" id="ARBA00048679"/>
    </source>
</evidence>
<comment type="catalytic activity">
    <reaction evidence="4">
        <text>L-threonyl-[protein] + ATP = O-phospho-L-threonyl-[protein] + ADP + H(+)</text>
        <dbReference type="Rhea" id="RHEA:46608"/>
        <dbReference type="Rhea" id="RHEA-COMP:11060"/>
        <dbReference type="Rhea" id="RHEA-COMP:11605"/>
        <dbReference type="ChEBI" id="CHEBI:15378"/>
        <dbReference type="ChEBI" id="CHEBI:30013"/>
        <dbReference type="ChEBI" id="CHEBI:30616"/>
        <dbReference type="ChEBI" id="CHEBI:61977"/>
        <dbReference type="ChEBI" id="CHEBI:456216"/>
        <dbReference type="EC" id="2.7.11.1"/>
    </reaction>
</comment>
<evidence type="ECO:0000256" key="1">
    <source>
        <dbReference type="ARBA" id="ARBA00022553"/>
    </source>
</evidence>
<comment type="catalytic activity">
    <reaction evidence="5">
        <text>L-seryl-[protein] + ATP = O-phospho-L-seryl-[protein] + ADP + H(+)</text>
        <dbReference type="Rhea" id="RHEA:17989"/>
        <dbReference type="Rhea" id="RHEA-COMP:9863"/>
        <dbReference type="Rhea" id="RHEA-COMP:11604"/>
        <dbReference type="ChEBI" id="CHEBI:15378"/>
        <dbReference type="ChEBI" id="CHEBI:29999"/>
        <dbReference type="ChEBI" id="CHEBI:30616"/>
        <dbReference type="ChEBI" id="CHEBI:83421"/>
        <dbReference type="ChEBI" id="CHEBI:456216"/>
        <dbReference type="EC" id="2.7.11.1"/>
    </reaction>
</comment>
<evidence type="ECO:0000256" key="4">
    <source>
        <dbReference type="ARBA" id="ARBA00047899"/>
    </source>
</evidence>
<dbReference type="eggNOG" id="KOG0976">
    <property type="taxonomic scope" value="Eukaryota"/>
</dbReference>
<dbReference type="STRING" id="6238.A8WYF5"/>
<evidence type="ECO:0000256" key="3">
    <source>
        <dbReference type="ARBA" id="ARBA00022833"/>
    </source>
</evidence>
<dbReference type="KEGG" id="cbr:CBG_04771"/>
<dbReference type="WormBase" id="CBG04771a">
    <property type="protein sequence ID" value="CBP39628"/>
    <property type="gene ID" value="WBGene00027382"/>
</dbReference>
<feature type="region of interest" description="Disordered" evidence="7">
    <location>
        <begin position="769"/>
        <end position="801"/>
    </location>
</feature>
<dbReference type="InterPro" id="IPR001180">
    <property type="entry name" value="CNH_dom"/>
</dbReference>
<evidence type="ECO:0000256" key="2">
    <source>
        <dbReference type="ARBA" id="ARBA00022723"/>
    </source>
</evidence>
<proteinExistence type="predicted"/>
<dbReference type="Pfam" id="PF00780">
    <property type="entry name" value="CNH"/>
    <property type="match status" value="1"/>
</dbReference>
<dbReference type="GO" id="GO:0031032">
    <property type="term" value="P:actomyosin structure organization"/>
    <property type="evidence" value="ECO:0000318"/>
    <property type="project" value="GO_Central"/>
</dbReference>
<feature type="coiled-coil region" evidence="6">
    <location>
        <begin position="45"/>
        <end position="72"/>
    </location>
</feature>
<feature type="coiled-coil region" evidence="6">
    <location>
        <begin position="103"/>
        <end position="225"/>
    </location>
</feature>
<keyword evidence="11" id="KW-1185">Reference proteome</keyword>
<organism evidence="10 11">
    <name type="scientific">Caenorhabditis briggsae</name>
    <dbReference type="NCBI Taxonomy" id="6238"/>
    <lineage>
        <taxon>Eukaryota</taxon>
        <taxon>Metazoa</taxon>
        <taxon>Ecdysozoa</taxon>
        <taxon>Nematoda</taxon>
        <taxon>Chromadorea</taxon>
        <taxon>Rhabditida</taxon>
        <taxon>Rhabditina</taxon>
        <taxon>Rhabditomorpha</taxon>
        <taxon>Rhabditoidea</taxon>
        <taxon>Rhabditidae</taxon>
        <taxon>Peloderinae</taxon>
        <taxon>Caenorhabditis</taxon>
    </lineage>
</organism>
<dbReference type="InterPro" id="IPR002219">
    <property type="entry name" value="PKC_DAG/PE"/>
</dbReference>
<keyword evidence="1" id="KW-0597">Phosphoprotein</keyword>
<evidence type="ECO:0000256" key="6">
    <source>
        <dbReference type="SAM" id="Coils"/>
    </source>
</evidence>
<keyword evidence="6" id="KW-0175">Coiled coil</keyword>
<dbReference type="GO" id="GO:0004674">
    <property type="term" value="F:protein serine/threonine kinase activity"/>
    <property type="evidence" value="ECO:0000318"/>
    <property type="project" value="GO_Central"/>
</dbReference>
<evidence type="ECO:0000259" key="9">
    <source>
        <dbReference type="PROSITE" id="PS50219"/>
    </source>
</evidence>
<protein>
    <submittedName>
        <fullName evidence="10">Protein CBG04771</fullName>
    </submittedName>
</protein>
<dbReference type="GO" id="GO:0046872">
    <property type="term" value="F:metal ion binding"/>
    <property type="evidence" value="ECO:0007669"/>
    <property type="project" value="UniProtKB-KW"/>
</dbReference>
<dbReference type="InterPro" id="IPR050839">
    <property type="entry name" value="Rho-assoc_Ser/Thr_Kinase"/>
</dbReference>
<feature type="compositionally biased region" description="Polar residues" evidence="7">
    <location>
        <begin position="782"/>
        <end position="794"/>
    </location>
</feature>
<dbReference type="SUPFAM" id="SSF57889">
    <property type="entry name" value="Cysteine-rich domain"/>
    <property type="match status" value="1"/>
</dbReference>
<feature type="compositionally biased region" description="Polar residues" evidence="7">
    <location>
        <begin position="1314"/>
        <end position="1325"/>
    </location>
</feature>
<name>A8WYF5_CAEBR</name>
<dbReference type="PROSITE" id="PS50081">
    <property type="entry name" value="ZF_DAG_PE_2"/>
    <property type="match status" value="1"/>
</dbReference>
<keyword evidence="3" id="KW-0862">Zinc</keyword>
<dbReference type="SMART" id="SM00109">
    <property type="entry name" value="C1"/>
    <property type="match status" value="1"/>
</dbReference>
<feature type="coiled-coil region" evidence="6">
    <location>
        <begin position="731"/>
        <end position="758"/>
    </location>
</feature>